<dbReference type="PANTHER" id="PTHR11361:SF35">
    <property type="entry name" value="DNA MISMATCH REPAIR PROTEIN MSH2"/>
    <property type="match status" value="1"/>
</dbReference>
<dbReference type="PROSITE" id="PS00486">
    <property type="entry name" value="DNA_MISMATCH_REPAIR_2"/>
    <property type="match status" value="1"/>
</dbReference>
<dbReference type="GO" id="GO:0006298">
    <property type="term" value="P:mismatch repair"/>
    <property type="evidence" value="ECO:0007669"/>
    <property type="project" value="InterPro"/>
</dbReference>
<keyword evidence="6" id="KW-1185">Reference proteome</keyword>
<evidence type="ECO:0000313" key="6">
    <source>
        <dbReference type="Proteomes" id="UP000029725"/>
    </source>
</evidence>
<dbReference type="Pfam" id="PF00488">
    <property type="entry name" value="MutS_V"/>
    <property type="match status" value="1"/>
</dbReference>
<evidence type="ECO:0000259" key="4">
    <source>
        <dbReference type="PROSITE" id="PS00486"/>
    </source>
</evidence>
<dbReference type="OrthoDB" id="295033at2759"/>
<dbReference type="HOGENOM" id="CLU_1258780_0_0_1"/>
<dbReference type="SMART" id="SM00534">
    <property type="entry name" value="MUTSac"/>
    <property type="match status" value="1"/>
</dbReference>
<gene>
    <name evidence="5" type="ORF">DI09_4p450</name>
</gene>
<feature type="non-terminal residue" evidence="5">
    <location>
        <position position="220"/>
    </location>
</feature>
<dbReference type="RefSeq" id="XP_013237389.1">
    <property type="nucleotide sequence ID" value="XM_013381935.1"/>
</dbReference>
<accession>A0A098VPI3</accession>
<dbReference type="EMBL" id="JMKJ01000444">
    <property type="protein sequence ID" value="KGG50962.1"/>
    <property type="molecule type" value="Genomic_DNA"/>
</dbReference>
<dbReference type="GO" id="GO:0032301">
    <property type="term" value="C:MutSalpha complex"/>
    <property type="evidence" value="ECO:0007669"/>
    <property type="project" value="TreeGrafter"/>
</dbReference>
<evidence type="ECO:0000256" key="2">
    <source>
        <dbReference type="ARBA" id="ARBA00022840"/>
    </source>
</evidence>
<sequence length="220" mass="23716">MAHIGCYVPCTHAEIPPIDAIFARAGAGDTQLKGMLASKRNTHLGISTFMSEMLEMSSILHSASANSLLIIDELGRGTSSTDGFALAWALSEFLIENVKCFTLFATHFHDLGNLEKCYPNIVSNVHVKALISDRDVDALEVSLLYKVVSGVGHESLGIHVAQVVGFPSECIKLSTSLTVDSEEVSEVVKFIDHVREGEANLSLSDCVTMYSSVNAAFLPQ</sequence>
<dbReference type="SUPFAM" id="SSF52540">
    <property type="entry name" value="P-loop containing nucleoside triphosphate hydrolases"/>
    <property type="match status" value="1"/>
</dbReference>
<dbReference type="GO" id="GO:0006312">
    <property type="term" value="P:mitotic recombination"/>
    <property type="evidence" value="ECO:0007669"/>
    <property type="project" value="TreeGrafter"/>
</dbReference>
<protein>
    <recommendedName>
        <fullName evidence="4">DNA mismatch repair proteins mutS family domain-containing protein</fullName>
    </recommendedName>
</protein>
<keyword evidence="3" id="KW-0238">DNA-binding</keyword>
<dbReference type="GO" id="GO:0140664">
    <property type="term" value="F:ATP-dependent DNA damage sensor activity"/>
    <property type="evidence" value="ECO:0007669"/>
    <property type="project" value="InterPro"/>
</dbReference>
<organism evidence="5 6">
    <name type="scientific">Mitosporidium daphniae</name>
    <dbReference type="NCBI Taxonomy" id="1485682"/>
    <lineage>
        <taxon>Eukaryota</taxon>
        <taxon>Fungi</taxon>
        <taxon>Fungi incertae sedis</taxon>
        <taxon>Microsporidia</taxon>
        <taxon>Mitosporidium</taxon>
    </lineage>
</organism>
<name>A0A098VPI3_9MICR</name>
<dbReference type="PANTHER" id="PTHR11361">
    <property type="entry name" value="DNA MISMATCH REPAIR PROTEIN MUTS FAMILY MEMBER"/>
    <property type="match status" value="1"/>
</dbReference>
<dbReference type="InterPro" id="IPR000432">
    <property type="entry name" value="DNA_mismatch_repair_MutS_C"/>
</dbReference>
<dbReference type="AlphaFoldDB" id="A0A098VPI3"/>
<evidence type="ECO:0000256" key="3">
    <source>
        <dbReference type="ARBA" id="ARBA00023125"/>
    </source>
</evidence>
<dbReference type="InterPro" id="IPR045076">
    <property type="entry name" value="MutS"/>
</dbReference>
<dbReference type="Gene3D" id="3.40.50.300">
    <property type="entry name" value="P-loop containing nucleotide triphosphate hydrolases"/>
    <property type="match status" value="1"/>
</dbReference>
<comment type="caution">
    <text evidence="5">The sequence shown here is derived from an EMBL/GenBank/DDBJ whole genome shotgun (WGS) entry which is preliminary data.</text>
</comment>
<proteinExistence type="predicted"/>
<dbReference type="InterPro" id="IPR027417">
    <property type="entry name" value="P-loop_NTPase"/>
</dbReference>
<dbReference type="VEuPathDB" id="MicrosporidiaDB:DI09_4p450"/>
<dbReference type="GO" id="GO:0005524">
    <property type="term" value="F:ATP binding"/>
    <property type="evidence" value="ECO:0007669"/>
    <property type="project" value="UniProtKB-KW"/>
</dbReference>
<feature type="domain" description="DNA mismatch repair proteins mutS family" evidence="4">
    <location>
        <begin position="67"/>
        <end position="83"/>
    </location>
</feature>
<dbReference type="GO" id="GO:0030983">
    <property type="term" value="F:mismatched DNA binding"/>
    <property type="evidence" value="ECO:0007669"/>
    <property type="project" value="InterPro"/>
</dbReference>
<dbReference type="Proteomes" id="UP000029725">
    <property type="component" value="Unassembled WGS sequence"/>
</dbReference>
<dbReference type="GeneID" id="25260182"/>
<evidence type="ECO:0000313" key="5">
    <source>
        <dbReference type="EMBL" id="KGG50962.1"/>
    </source>
</evidence>
<keyword evidence="2" id="KW-0067">ATP-binding</keyword>
<evidence type="ECO:0000256" key="1">
    <source>
        <dbReference type="ARBA" id="ARBA00022741"/>
    </source>
</evidence>
<keyword evidence="1" id="KW-0547">Nucleotide-binding</keyword>
<reference evidence="5 6" key="1">
    <citation type="submission" date="2014-04" db="EMBL/GenBank/DDBJ databases">
        <title>A new species of microsporidia sheds light on the evolution of extreme parasitism.</title>
        <authorList>
            <person name="Haag K.L."/>
            <person name="James T.Y."/>
            <person name="Larsson R."/>
            <person name="Schaer T.M."/>
            <person name="Refardt D."/>
            <person name="Pombert J.-F."/>
            <person name="Ebert D."/>
        </authorList>
    </citation>
    <scope>NUCLEOTIDE SEQUENCE [LARGE SCALE GENOMIC DNA]</scope>
    <source>
        <strain evidence="5 6">UGP3</strain>
        <tissue evidence="5">Spores</tissue>
    </source>
</reference>